<keyword evidence="1" id="KW-0472">Membrane</keyword>
<accession>A0A6A4HRH6</accession>
<reference evidence="2" key="1">
    <citation type="journal article" date="2019" name="Environ. Microbiol.">
        <title>Fungal ecological strategies reflected in gene transcription - a case study of two litter decomposers.</title>
        <authorList>
            <person name="Barbi F."/>
            <person name="Kohler A."/>
            <person name="Barry K."/>
            <person name="Baskaran P."/>
            <person name="Daum C."/>
            <person name="Fauchery L."/>
            <person name="Ihrmark K."/>
            <person name="Kuo A."/>
            <person name="LaButti K."/>
            <person name="Lipzen A."/>
            <person name="Morin E."/>
            <person name="Grigoriev I.V."/>
            <person name="Henrissat B."/>
            <person name="Lindahl B."/>
            <person name="Martin F."/>
        </authorList>
    </citation>
    <scope>NUCLEOTIDE SEQUENCE</scope>
    <source>
        <strain evidence="2">JB14</strain>
    </source>
</reference>
<keyword evidence="1" id="KW-1133">Transmembrane helix</keyword>
<dbReference type="AlphaFoldDB" id="A0A6A4HRH6"/>
<organism evidence="2 3">
    <name type="scientific">Gymnopus androsaceus JB14</name>
    <dbReference type="NCBI Taxonomy" id="1447944"/>
    <lineage>
        <taxon>Eukaryota</taxon>
        <taxon>Fungi</taxon>
        <taxon>Dikarya</taxon>
        <taxon>Basidiomycota</taxon>
        <taxon>Agaricomycotina</taxon>
        <taxon>Agaricomycetes</taxon>
        <taxon>Agaricomycetidae</taxon>
        <taxon>Agaricales</taxon>
        <taxon>Marasmiineae</taxon>
        <taxon>Omphalotaceae</taxon>
        <taxon>Gymnopus</taxon>
    </lineage>
</organism>
<gene>
    <name evidence="2" type="ORF">BT96DRAFT_649342</name>
</gene>
<dbReference type="EMBL" id="ML769457">
    <property type="protein sequence ID" value="KAE9400350.1"/>
    <property type="molecule type" value="Genomic_DNA"/>
</dbReference>
<keyword evidence="1" id="KW-0812">Transmembrane</keyword>
<feature type="transmembrane region" description="Helical" evidence="1">
    <location>
        <begin position="37"/>
        <end position="58"/>
    </location>
</feature>
<proteinExistence type="predicted"/>
<keyword evidence="3" id="KW-1185">Reference proteome</keyword>
<evidence type="ECO:0000256" key="1">
    <source>
        <dbReference type="SAM" id="Phobius"/>
    </source>
</evidence>
<evidence type="ECO:0000313" key="3">
    <source>
        <dbReference type="Proteomes" id="UP000799118"/>
    </source>
</evidence>
<dbReference type="Proteomes" id="UP000799118">
    <property type="component" value="Unassembled WGS sequence"/>
</dbReference>
<sequence length="90" mass="10553">MHRGIHLRLVPQIRHQTPRKVINKGISPSSQRTCSRLFHFLQFFLTGCVTFFQLYQVFFCHQSSKSFFEPNRIESVSILLCPFVDSCFEG</sequence>
<protein>
    <submittedName>
        <fullName evidence="2">Uncharacterized protein</fullName>
    </submittedName>
</protein>
<name>A0A6A4HRH6_9AGAR</name>
<evidence type="ECO:0000313" key="2">
    <source>
        <dbReference type="EMBL" id="KAE9400350.1"/>
    </source>
</evidence>